<evidence type="ECO:0000259" key="8">
    <source>
        <dbReference type="Pfam" id="PF20466"/>
    </source>
</evidence>
<comment type="catalytic activity">
    <reaction evidence="4">
        <text>a 2'-deoxyadenosine in DNA + S-adenosyl-L-methionine = an N(6)-methyl-2'-deoxyadenosine in DNA + S-adenosyl-L-homocysteine + H(+)</text>
        <dbReference type="Rhea" id="RHEA:15197"/>
        <dbReference type="Rhea" id="RHEA-COMP:12418"/>
        <dbReference type="Rhea" id="RHEA-COMP:12419"/>
        <dbReference type="ChEBI" id="CHEBI:15378"/>
        <dbReference type="ChEBI" id="CHEBI:57856"/>
        <dbReference type="ChEBI" id="CHEBI:59789"/>
        <dbReference type="ChEBI" id="CHEBI:90615"/>
        <dbReference type="ChEBI" id="CHEBI:90616"/>
        <dbReference type="EC" id="2.1.1.72"/>
    </reaction>
</comment>
<evidence type="ECO:0000256" key="1">
    <source>
        <dbReference type="ARBA" id="ARBA00011900"/>
    </source>
</evidence>
<gene>
    <name evidence="11" type="ORF">SAMN02745108_00184</name>
</gene>
<dbReference type="Pfam" id="PF20464">
    <property type="entry name" value="MmeI_N"/>
    <property type="match status" value="1"/>
</dbReference>
<feature type="compositionally biased region" description="Basic and acidic residues" evidence="5">
    <location>
        <begin position="1"/>
        <end position="10"/>
    </location>
</feature>
<dbReference type="InterPro" id="IPR029063">
    <property type="entry name" value="SAM-dependent_MTases_sf"/>
</dbReference>
<name>A0A1T4JX37_9BACT</name>
<evidence type="ECO:0000256" key="2">
    <source>
        <dbReference type="ARBA" id="ARBA00022603"/>
    </source>
</evidence>
<dbReference type="EMBL" id="FUWU01000002">
    <property type="protein sequence ID" value="SJZ34766.1"/>
    <property type="molecule type" value="Genomic_DNA"/>
</dbReference>
<dbReference type="InterPro" id="IPR046816">
    <property type="entry name" value="MmeI_Mtase"/>
</dbReference>
<evidence type="ECO:0000259" key="9">
    <source>
        <dbReference type="Pfam" id="PF20467"/>
    </source>
</evidence>
<dbReference type="Gene3D" id="3.40.50.150">
    <property type="entry name" value="Vaccinia Virus protein VP39"/>
    <property type="match status" value="1"/>
</dbReference>
<keyword evidence="3" id="KW-0808">Transferase</keyword>
<feature type="domain" description="MmeI-like C-terminal" evidence="9">
    <location>
        <begin position="997"/>
        <end position="1072"/>
    </location>
</feature>
<feature type="region of interest" description="Disordered" evidence="5">
    <location>
        <begin position="1"/>
        <end position="26"/>
    </location>
</feature>
<feature type="domain" description="MmeI-like target recognition" evidence="8">
    <location>
        <begin position="726"/>
        <end position="928"/>
    </location>
</feature>
<dbReference type="SUPFAM" id="SSF53335">
    <property type="entry name" value="S-adenosyl-L-methionine-dependent methyltransferases"/>
    <property type="match status" value="1"/>
</dbReference>
<dbReference type="AlphaFoldDB" id="A0A1T4JX37"/>
<dbReference type="Pfam" id="PF20465">
    <property type="entry name" value="MmeI_hel"/>
    <property type="match status" value="1"/>
</dbReference>
<evidence type="ECO:0000259" key="7">
    <source>
        <dbReference type="Pfam" id="PF20465"/>
    </source>
</evidence>
<evidence type="ECO:0000313" key="12">
    <source>
        <dbReference type="Proteomes" id="UP000190449"/>
    </source>
</evidence>
<sequence>MKSKKCETTGKDGPPTVQKEEDMKKDGLPTVQERIIFINSSREELQMNQIQQRKAAKQFVERWSGHGYEKGESQKFWIDLLQNVFGIENFAESIFFEEQVKEKIGSKSTTNFIDAYIPSTKVMIEQKGSNKNLREPIKQSDGQFLTPYQQAKKYISGLPVSMHPKWIITCNFSEFLVYDMEQPNAEPQRILLENLEKEFYRLLFLVNEKETLLNKEMEISLKAGELVGKLYDALVKEYKSPDEHSYKSLNILCVRLVFCLYAEDAGLFATRTAFEDYLRSFNLPNVRKGLIDLFKALDTREEDRDKYDETIKPFPYVNGGLFKDERIEIPNFTQEIVDVLVKDCAPFDWAKISPTIFGAVFESTLNPETRRSGGMHYTSVENIHKAIDPLFMDALEAEYADILKIKAVKTRRQSLLAFQEKLGSLTFLDPACGSGNFLTEAFLSLRRLENKIISEINEGEAVLGLDGFIKVHVGQFYGIEINDFAVTVAKTALWIAESQMVAETERILSRNIQFLPLTTNAFIVEGNALRIDWATLLPESPKSALPEDDLFKGITTHVDGSEHHYDYIMGNPPFVGARLMSDEQKKDVNGIWGNIKNVGNLDYVSCWYKKAADLIKDTNTKAALVSTNSITQGEQPAILWKPLMESGIKIDFAYRTFRWDSESTQKAHVHCVIVGFSMGEAALGEAASSPLNLKTSSSGGDAASPKRIFDGEKVEFADNINGYLLDAPNIFIESRSKSICDVPEIGIGNLPIDGGNYLFTEEEMNAFIKKEPASEKYFRKWIGSDEFINRYFRYCLWLGECSPAELRKMPECLKRVQAVKEFRSSSKRAATKKLAEIPTHFSTENMPCSNYIVIPKVSSERRHYIPIGYIEPEILSSDLVFIIPNATLYHFGILTSSVHMAWMRAVCGRLEMRYRYSKDIVYNNFPWPGKDAGREVTGKDGLPTVQKWKGINTDGQETVQETKNRKPSVIARSGATKQSFANAPKIAAPTARNDGAEQRAKIARTAQGILDARALYPDCSLADLYDETTMPPELRRAHEANDRAVMAAYGFDPAMTESEIVAELFKMYEELARK</sequence>
<evidence type="ECO:0000256" key="3">
    <source>
        <dbReference type="ARBA" id="ARBA00022679"/>
    </source>
</evidence>
<dbReference type="Proteomes" id="UP000190449">
    <property type="component" value="Unassembled WGS sequence"/>
</dbReference>
<dbReference type="EC" id="2.1.1.72" evidence="1"/>
<dbReference type="PANTHER" id="PTHR33841">
    <property type="entry name" value="DNA METHYLTRANSFERASE YEEA-RELATED"/>
    <property type="match status" value="1"/>
</dbReference>
<dbReference type="GO" id="GO:0009007">
    <property type="term" value="F:site-specific DNA-methyltransferase (adenine-specific) activity"/>
    <property type="evidence" value="ECO:0007669"/>
    <property type="project" value="UniProtKB-EC"/>
</dbReference>
<keyword evidence="2 11" id="KW-0489">Methyltransferase</keyword>
<accession>A0A1T4JX37</accession>
<evidence type="ECO:0000256" key="5">
    <source>
        <dbReference type="SAM" id="MobiDB-lite"/>
    </source>
</evidence>
<dbReference type="Pfam" id="PF20473">
    <property type="entry name" value="MmeI_Mtase"/>
    <property type="match status" value="1"/>
</dbReference>
<dbReference type="Pfam" id="PF20467">
    <property type="entry name" value="MmeI_C"/>
    <property type="match status" value="1"/>
</dbReference>
<dbReference type="InterPro" id="IPR046820">
    <property type="entry name" value="MmeI_TRD"/>
</dbReference>
<evidence type="ECO:0000313" key="11">
    <source>
        <dbReference type="EMBL" id="SJZ34766.1"/>
    </source>
</evidence>
<evidence type="ECO:0000256" key="4">
    <source>
        <dbReference type="ARBA" id="ARBA00047942"/>
    </source>
</evidence>
<protein>
    <recommendedName>
        <fullName evidence="1">site-specific DNA-methyltransferase (adenine-specific)</fullName>
        <ecNumber evidence="1">2.1.1.72</ecNumber>
    </recommendedName>
</protein>
<feature type="domain" description="MmeI-like helicase spacer" evidence="7">
    <location>
        <begin position="248"/>
        <end position="322"/>
    </location>
</feature>
<feature type="domain" description="MmeI-like N-terminal" evidence="6">
    <location>
        <begin position="55"/>
        <end position="236"/>
    </location>
</feature>
<feature type="domain" description="MmeI-like DNA-methyltransferase" evidence="10">
    <location>
        <begin position="408"/>
        <end position="678"/>
    </location>
</feature>
<evidence type="ECO:0000259" key="6">
    <source>
        <dbReference type="Pfam" id="PF20464"/>
    </source>
</evidence>
<dbReference type="PANTHER" id="PTHR33841:SF1">
    <property type="entry name" value="DNA METHYLTRANSFERASE A"/>
    <property type="match status" value="1"/>
</dbReference>
<dbReference type="Pfam" id="PF20466">
    <property type="entry name" value="MmeI_TRD"/>
    <property type="match status" value="1"/>
</dbReference>
<dbReference type="InterPro" id="IPR046817">
    <property type="entry name" value="MmeI_N"/>
</dbReference>
<proteinExistence type="predicted"/>
<dbReference type="STRING" id="28122.SAMN02745108_00184"/>
<organism evidence="11 12">
    <name type="scientific">Fibrobacter intestinalis</name>
    <dbReference type="NCBI Taxonomy" id="28122"/>
    <lineage>
        <taxon>Bacteria</taxon>
        <taxon>Pseudomonadati</taxon>
        <taxon>Fibrobacterota</taxon>
        <taxon>Fibrobacteria</taxon>
        <taxon>Fibrobacterales</taxon>
        <taxon>Fibrobacteraceae</taxon>
        <taxon>Fibrobacter</taxon>
    </lineage>
</organism>
<dbReference type="InterPro" id="IPR046818">
    <property type="entry name" value="MmeI_C"/>
</dbReference>
<dbReference type="InterPro" id="IPR050953">
    <property type="entry name" value="N4_N6_ade-DNA_methylase"/>
</dbReference>
<reference evidence="11 12" key="1">
    <citation type="submission" date="2017-02" db="EMBL/GenBank/DDBJ databases">
        <authorList>
            <person name="Peterson S.W."/>
        </authorList>
    </citation>
    <scope>NUCLEOTIDE SEQUENCE [LARGE SCALE GENOMIC DNA]</scope>
    <source>
        <strain evidence="11 12">ATCC 43854</strain>
    </source>
</reference>
<dbReference type="InterPro" id="IPR046819">
    <property type="entry name" value="MmeI_hel"/>
</dbReference>
<evidence type="ECO:0000259" key="10">
    <source>
        <dbReference type="Pfam" id="PF20473"/>
    </source>
</evidence>
<dbReference type="GO" id="GO:0032259">
    <property type="term" value="P:methylation"/>
    <property type="evidence" value="ECO:0007669"/>
    <property type="project" value="UniProtKB-KW"/>
</dbReference>